<evidence type="ECO:0000313" key="1">
    <source>
        <dbReference type="EMBL" id="KAH7297021.1"/>
    </source>
</evidence>
<comment type="caution">
    <text evidence="1">The sequence shown here is derived from an EMBL/GenBank/DDBJ whole genome shotgun (WGS) entry which is preliminary data.</text>
</comment>
<name>A0A8T2RM42_CERRI</name>
<protein>
    <submittedName>
        <fullName evidence="1">Uncharacterized protein</fullName>
    </submittedName>
</protein>
<accession>A0A8T2RM42</accession>
<dbReference type="Proteomes" id="UP000825935">
    <property type="component" value="Chromosome 26"/>
</dbReference>
<organism evidence="1 2">
    <name type="scientific">Ceratopteris richardii</name>
    <name type="common">Triangle waterfern</name>
    <dbReference type="NCBI Taxonomy" id="49495"/>
    <lineage>
        <taxon>Eukaryota</taxon>
        <taxon>Viridiplantae</taxon>
        <taxon>Streptophyta</taxon>
        <taxon>Embryophyta</taxon>
        <taxon>Tracheophyta</taxon>
        <taxon>Polypodiopsida</taxon>
        <taxon>Polypodiidae</taxon>
        <taxon>Polypodiales</taxon>
        <taxon>Pteridineae</taxon>
        <taxon>Pteridaceae</taxon>
        <taxon>Parkerioideae</taxon>
        <taxon>Ceratopteris</taxon>
    </lineage>
</organism>
<gene>
    <name evidence="1" type="ORF">KP509_26G049500</name>
</gene>
<reference evidence="1" key="1">
    <citation type="submission" date="2021-08" db="EMBL/GenBank/DDBJ databases">
        <title>WGS assembly of Ceratopteris richardii.</title>
        <authorList>
            <person name="Marchant D.B."/>
            <person name="Chen G."/>
            <person name="Jenkins J."/>
            <person name="Shu S."/>
            <person name="Leebens-Mack J."/>
            <person name="Grimwood J."/>
            <person name="Schmutz J."/>
            <person name="Soltis P."/>
            <person name="Soltis D."/>
            <person name="Chen Z.-H."/>
        </authorList>
    </citation>
    <scope>NUCLEOTIDE SEQUENCE</scope>
    <source>
        <strain evidence="1">Whitten #5841</strain>
        <tissue evidence="1">Leaf</tissue>
    </source>
</reference>
<proteinExistence type="predicted"/>
<dbReference type="AlphaFoldDB" id="A0A8T2RM42"/>
<sequence length="63" mass="6806">MHTLQSASRSLSLSLCGGCPFEKHSAACLPERILQELFGCFSGICAVRCVLVPQNAKSYETES</sequence>
<evidence type="ECO:0000313" key="2">
    <source>
        <dbReference type="Proteomes" id="UP000825935"/>
    </source>
</evidence>
<keyword evidence="2" id="KW-1185">Reference proteome</keyword>
<dbReference type="EMBL" id="CM035431">
    <property type="protein sequence ID" value="KAH7297021.1"/>
    <property type="molecule type" value="Genomic_DNA"/>
</dbReference>